<feature type="domain" description="Glycoside-hydrolase family GH114 TIM-barrel" evidence="2">
    <location>
        <begin position="113"/>
        <end position="329"/>
    </location>
</feature>
<evidence type="ECO:0000256" key="1">
    <source>
        <dbReference type="SAM" id="MobiDB-lite"/>
    </source>
</evidence>
<sequence>MTARGGRPGRARLLPTAALVAAVLAGCTTGSGEEHGSASGGPMPSPSGRTSPGATGEGGGGGESTDGTTDGTEAPSGGPAAGSSTPGRTAESRSPASSSPEAARWRPRPGTPWQWQLDGRVDPSVDVPVYDIDGFENSAADVARLHADGRKVICYLNAGAWEDFRPDHKSFPASVLGRTNGWGGERWLDIRRLDVLRPIMERRVDMCRTKGFDAVEPDLLEGYANKTGFPLSGADQVAYNRMIADIVHERGLSVGLKNDLAQIPQLVRHFDFAVNEECAQYGECERLKPFVAAGKAVFHVEYEERTEDFCAESRALKLSSMRKRLDLDVWRDPC</sequence>
<dbReference type="InterPro" id="IPR017853">
    <property type="entry name" value="GH"/>
</dbReference>
<evidence type="ECO:0000313" key="3">
    <source>
        <dbReference type="EMBL" id="NEA18938.1"/>
    </source>
</evidence>
<dbReference type="AlphaFoldDB" id="A0A6N9U5M4"/>
<organism evidence="3 4">
    <name type="scientific">Streptomyces halstedii</name>
    <dbReference type="NCBI Taxonomy" id="1944"/>
    <lineage>
        <taxon>Bacteria</taxon>
        <taxon>Bacillati</taxon>
        <taxon>Actinomycetota</taxon>
        <taxon>Actinomycetes</taxon>
        <taxon>Kitasatosporales</taxon>
        <taxon>Streptomycetaceae</taxon>
        <taxon>Streptomyces</taxon>
    </lineage>
</organism>
<accession>A0A6N9U5M4</accession>
<dbReference type="Proteomes" id="UP000471293">
    <property type="component" value="Unassembled WGS sequence"/>
</dbReference>
<comment type="caution">
    <text evidence="3">The sequence shown here is derived from an EMBL/GenBank/DDBJ whole genome shotgun (WGS) entry which is preliminary data.</text>
</comment>
<dbReference type="Gene3D" id="3.20.20.70">
    <property type="entry name" value="Aldolase class I"/>
    <property type="match status" value="1"/>
</dbReference>
<dbReference type="Pfam" id="PF03537">
    <property type="entry name" value="Glyco_hydro_114"/>
    <property type="match status" value="1"/>
</dbReference>
<evidence type="ECO:0000259" key="2">
    <source>
        <dbReference type="Pfam" id="PF03537"/>
    </source>
</evidence>
<dbReference type="PANTHER" id="PTHR35273:SF2">
    <property type="entry name" value="ALPHA-GALACTOSIDASE"/>
    <property type="match status" value="1"/>
</dbReference>
<feature type="compositionally biased region" description="Gly residues" evidence="1">
    <location>
        <begin position="55"/>
        <end position="64"/>
    </location>
</feature>
<gene>
    <name evidence="3" type="ORF">G3I29_26255</name>
</gene>
<dbReference type="SUPFAM" id="SSF51445">
    <property type="entry name" value="(Trans)glycosidases"/>
    <property type="match status" value="1"/>
</dbReference>
<feature type="compositionally biased region" description="Low complexity" evidence="1">
    <location>
        <begin position="40"/>
        <end position="54"/>
    </location>
</feature>
<reference evidence="3 4" key="1">
    <citation type="submission" date="2020-01" db="EMBL/GenBank/DDBJ databases">
        <title>Insect and environment-associated Actinomycetes.</title>
        <authorList>
            <person name="Currrie C."/>
            <person name="Chevrette M."/>
            <person name="Carlson C."/>
            <person name="Stubbendieck R."/>
            <person name="Wendt-Pienkowski E."/>
        </authorList>
    </citation>
    <scope>NUCLEOTIDE SEQUENCE [LARGE SCALE GENOMIC DNA]</scope>
    <source>
        <strain evidence="3 4">SID11342</strain>
    </source>
</reference>
<feature type="region of interest" description="Disordered" evidence="1">
    <location>
        <begin position="29"/>
        <end position="119"/>
    </location>
</feature>
<protein>
    <submittedName>
        <fullName evidence="3">Endo alpha-1,4 polygalactosaminidase</fullName>
    </submittedName>
</protein>
<proteinExistence type="predicted"/>
<dbReference type="PANTHER" id="PTHR35273">
    <property type="entry name" value="ALPHA-1,4 POLYGALACTOSAMINIDASE, PUTATIVE (AFU_ORTHOLOGUE AFUA_3G07890)-RELATED"/>
    <property type="match status" value="1"/>
</dbReference>
<dbReference type="InterPro" id="IPR013785">
    <property type="entry name" value="Aldolase_TIM"/>
</dbReference>
<name>A0A6N9U5M4_STRHA</name>
<dbReference type="EMBL" id="JAAGLQ010000558">
    <property type="protein sequence ID" value="NEA18938.1"/>
    <property type="molecule type" value="Genomic_DNA"/>
</dbReference>
<feature type="compositionally biased region" description="Low complexity" evidence="1">
    <location>
        <begin position="65"/>
        <end position="102"/>
    </location>
</feature>
<dbReference type="PROSITE" id="PS51257">
    <property type="entry name" value="PROKAR_LIPOPROTEIN"/>
    <property type="match status" value="1"/>
</dbReference>
<dbReference type="InterPro" id="IPR004352">
    <property type="entry name" value="GH114_TIM-barrel"/>
</dbReference>
<evidence type="ECO:0000313" key="4">
    <source>
        <dbReference type="Proteomes" id="UP000471293"/>
    </source>
</evidence>